<protein>
    <submittedName>
        <fullName evidence="2">Uncharacterized protein</fullName>
    </submittedName>
</protein>
<dbReference type="Proteomes" id="UP000231602">
    <property type="component" value="Unassembled WGS sequence"/>
</dbReference>
<comment type="caution">
    <text evidence="2">The sequence shown here is derived from an EMBL/GenBank/DDBJ whole genome shotgun (WGS) entry which is preliminary data.</text>
</comment>
<name>A0A2H0RD89_9BACT</name>
<evidence type="ECO:0000313" key="2">
    <source>
        <dbReference type="EMBL" id="PIR44004.1"/>
    </source>
</evidence>
<dbReference type="AlphaFoldDB" id="A0A2H0RD89"/>
<feature type="coiled-coil region" evidence="1">
    <location>
        <begin position="19"/>
        <end position="50"/>
    </location>
</feature>
<organism evidence="2 3">
    <name type="scientific">Candidatus Wolfebacteria bacterium CG10_big_fil_rev_8_21_14_0_10_31_9</name>
    <dbReference type="NCBI Taxonomy" id="1975070"/>
    <lineage>
        <taxon>Bacteria</taxon>
        <taxon>Candidatus Wolfeibacteriota</taxon>
    </lineage>
</organism>
<accession>A0A2H0RD89</accession>
<sequence>MDSDNFNSIEEGGEVAVFKAKQEKTLEELLNEINERLNTAKNQLEKLQIFLREILEINIDTLFVNSNTSSDKENKHFSPETVRSIENGIQGTESVIAKLEKAKIELENSVIGLKTLDEELQSLYQQYNTLK</sequence>
<evidence type="ECO:0000313" key="3">
    <source>
        <dbReference type="Proteomes" id="UP000231602"/>
    </source>
</evidence>
<gene>
    <name evidence="2" type="ORF">COV23_02180</name>
</gene>
<evidence type="ECO:0000256" key="1">
    <source>
        <dbReference type="SAM" id="Coils"/>
    </source>
</evidence>
<dbReference type="EMBL" id="PCXV01000035">
    <property type="protein sequence ID" value="PIR44004.1"/>
    <property type="molecule type" value="Genomic_DNA"/>
</dbReference>
<keyword evidence="1" id="KW-0175">Coiled coil</keyword>
<reference evidence="2 3" key="1">
    <citation type="submission" date="2017-09" db="EMBL/GenBank/DDBJ databases">
        <title>Depth-based differentiation of microbial function through sediment-hosted aquifers and enrichment of novel symbionts in the deep terrestrial subsurface.</title>
        <authorList>
            <person name="Probst A.J."/>
            <person name="Ladd B."/>
            <person name="Jarett J.K."/>
            <person name="Geller-Mcgrath D.E."/>
            <person name="Sieber C.M."/>
            <person name="Emerson J.B."/>
            <person name="Anantharaman K."/>
            <person name="Thomas B.C."/>
            <person name="Malmstrom R."/>
            <person name="Stieglmeier M."/>
            <person name="Klingl A."/>
            <person name="Woyke T."/>
            <person name="Ryan C.M."/>
            <person name="Banfield J.F."/>
        </authorList>
    </citation>
    <scope>NUCLEOTIDE SEQUENCE [LARGE SCALE GENOMIC DNA]</scope>
    <source>
        <strain evidence="2">CG10_big_fil_rev_8_21_14_0_10_31_9</strain>
    </source>
</reference>
<proteinExistence type="predicted"/>